<dbReference type="Proteomes" id="UP000799755">
    <property type="component" value="Unassembled WGS sequence"/>
</dbReference>
<evidence type="ECO:0000313" key="2">
    <source>
        <dbReference type="Proteomes" id="UP000799755"/>
    </source>
</evidence>
<dbReference type="EMBL" id="MU003535">
    <property type="protein sequence ID" value="KAF2464546.1"/>
    <property type="molecule type" value="Genomic_DNA"/>
</dbReference>
<keyword evidence="2" id="KW-1185">Reference proteome</keyword>
<protein>
    <submittedName>
        <fullName evidence="1">S-adenosyl-L-methionine-dependent methyltransferase</fullName>
    </submittedName>
</protein>
<organism evidence="1 2">
    <name type="scientific">Lindgomyces ingoldianus</name>
    <dbReference type="NCBI Taxonomy" id="673940"/>
    <lineage>
        <taxon>Eukaryota</taxon>
        <taxon>Fungi</taxon>
        <taxon>Dikarya</taxon>
        <taxon>Ascomycota</taxon>
        <taxon>Pezizomycotina</taxon>
        <taxon>Dothideomycetes</taxon>
        <taxon>Pleosporomycetidae</taxon>
        <taxon>Pleosporales</taxon>
        <taxon>Lindgomycetaceae</taxon>
        <taxon>Lindgomyces</taxon>
    </lineage>
</organism>
<keyword evidence="1" id="KW-0808">Transferase</keyword>
<comment type="caution">
    <text evidence="1">The sequence shown here is derived from an EMBL/GenBank/DDBJ whole genome shotgun (WGS) entry which is preliminary data.</text>
</comment>
<keyword evidence="1" id="KW-0489">Methyltransferase</keyword>
<evidence type="ECO:0000313" key="1">
    <source>
        <dbReference type="EMBL" id="KAF2464546.1"/>
    </source>
</evidence>
<reference evidence="1" key="1">
    <citation type="journal article" date="2020" name="Stud. Mycol.">
        <title>101 Dothideomycetes genomes: a test case for predicting lifestyles and emergence of pathogens.</title>
        <authorList>
            <person name="Haridas S."/>
            <person name="Albert R."/>
            <person name="Binder M."/>
            <person name="Bloem J."/>
            <person name="Labutti K."/>
            <person name="Salamov A."/>
            <person name="Andreopoulos B."/>
            <person name="Baker S."/>
            <person name="Barry K."/>
            <person name="Bills G."/>
            <person name="Bluhm B."/>
            <person name="Cannon C."/>
            <person name="Castanera R."/>
            <person name="Culley D."/>
            <person name="Daum C."/>
            <person name="Ezra D."/>
            <person name="Gonzalez J."/>
            <person name="Henrissat B."/>
            <person name="Kuo A."/>
            <person name="Liang C."/>
            <person name="Lipzen A."/>
            <person name="Lutzoni F."/>
            <person name="Magnuson J."/>
            <person name="Mondo S."/>
            <person name="Nolan M."/>
            <person name="Ohm R."/>
            <person name="Pangilinan J."/>
            <person name="Park H.-J."/>
            <person name="Ramirez L."/>
            <person name="Alfaro M."/>
            <person name="Sun H."/>
            <person name="Tritt A."/>
            <person name="Yoshinaga Y."/>
            <person name="Zwiers L.-H."/>
            <person name="Turgeon B."/>
            <person name="Goodwin S."/>
            <person name="Spatafora J."/>
            <person name="Crous P."/>
            <person name="Grigoriev I."/>
        </authorList>
    </citation>
    <scope>NUCLEOTIDE SEQUENCE</scope>
    <source>
        <strain evidence="1">ATCC 200398</strain>
    </source>
</reference>
<sequence length="292" mass="31357">MSSFSSPYVEALRSFYNAIGKRYNGLTGSLHSESAQRLVTAAGSTIKAGSWVLDLATGTGNVAFAAASRVGRTGRVLGIDISDDFLELASQEAKRLGVGEFVDFLQQNVSDLSLPEPYAGRRCFDVVTCGSAIAMIPSPEMVLAMAATELLKPGGIFVADMHGTHVPAKIFLDVAVPLGFESPIDPVWLSDPQAGFHKIFKDSIFELKALTASNVSLEAKWDASTAEATEKLWESIIVDSTWISFGVDKLDSKVIAEIKQAWAKKLSDYKGPDGVIVAEMKQYLAVAISKSE</sequence>
<gene>
    <name evidence="1" type="ORF">BDR25DRAFT_95437</name>
</gene>
<proteinExistence type="predicted"/>
<accession>A0ACB6QCC3</accession>
<name>A0ACB6QCC3_9PLEO</name>